<comment type="subcellular location">
    <subcellularLocation>
        <location evidence="3 16">Endoplasmic reticulum membrane</location>
        <topology evidence="3 16">Multi-pass membrane protein</topology>
    </subcellularLocation>
    <subcellularLocation>
        <location evidence="2">Microsome membrane</location>
        <topology evidence="2">Multi-pass membrane protein</topology>
    </subcellularLocation>
</comment>
<evidence type="ECO:0000256" key="11">
    <source>
        <dbReference type="ARBA" id="ARBA00022989"/>
    </source>
</evidence>
<keyword evidence="12 16" id="KW-0560">Oxidoreductase</keyword>
<name>A0A2T6ZTQ9_TUBBO</name>
<dbReference type="GO" id="GO:0005789">
    <property type="term" value="C:endoplasmic reticulum membrane"/>
    <property type="evidence" value="ECO:0007669"/>
    <property type="project" value="UniProtKB-SubCell"/>
</dbReference>
<evidence type="ECO:0000256" key="6">
    <source>
        <dbReference type="ARBA" id="ARBA00022692"/>
    </source>
</evidence>
<comment type="pathway">
    <text evidence="15">Steroid metabolism; ergosterol biosynthesis.</text>
</comment>
<gene>
    <name evidence="19" type="ORF">B9Z19DRAFT_981248</name>
</gene>
<evidence type="ECO:0000313" key="20">
    <source>
        <dbReference type="Proteomes" id="UP000244722"/>
    </source>
</evidence>
<evidence type="ECO:0000256" key="16">
    <source>
        <dbReference type="RuleBase" id="RU367121"/>
    </source>
</evidence>
<feature type="transmembrane region" description="Helical" evidence="16">
    <location>
        <begin position="440"/>
        <end position="461"/>
    </location>
</feature>
<comment type="catalytic activity">
    <reaction evidence="16">
        <text>squalene + reduced [NADPH--hemoprotein reductase] + O2 = (S)-2,3-epoxysqualene + oxidized [NADPH--hemoprotein reductase] + H2O + H(+)</text>
        <dbReference type="Rhea" id="RHEA:25282"/>
        <dbReference type="Rhea" id="RHEA-COMP:11964"/>
        <dbReference type="Rhea" id="RHEA-COMP:11965"/>
        <dbReference type="ChEBI" id="CHEBI:15377"/>
        <dbReference type="ChEBI" id="CHEBI:15378"/>
        <dbReference type="ChEBI" id="CHEBI:15379"/>
        <dbReference type="ChEBI" id="CHEBI:15440"/>
        <dbReference type="ChEBI" id="CHEBI:15441"/>
        <dbReference type="ChEBI" id="CHEBI:57618"/>
        <dbReference type="ChEBI" id="CHEBI:58210"/>
        <dbReference type="EC" id="1.14.14.17"/>
    </reaction>
</comment>
<dbReference type="STRING" id="42251.A0A2T6ZTQ9"/>
<evidence type="ECO:0000256" key="1">
    <source>
        <dbReference type="ARBA" id="ARBA00001974"/>
    </source>
</evidence>
<evidence type="ECO:0000256" key="2">
    <source>
        <dbReference type="ARBA" id="ARBA00004154"/>
    </source>
</evidence>
<keyword evidence="9" id="KW-0492">Microsome</keyword>
<dbReference type="Gene3D" id="3.50.50.60">
    <property type="entry name" value="FAD/NAD(P)-binding domain"/>
    <property type="match status" value="1"/>
</dbReference>
<dbReference type="AlphaFoldDB" id="A0A2T6ZTQ9"/>
<feature type="transmembrane region" description="Helical" evidence="16">
    <location>
        <begin position="413"/>
        <end position="434"/>
    </location>
</feature>
<dbReference type="InterPro" id="IPR013698">
    <property type="entry name" value="Squalene_epoxidase"/>
</dbReference>
<evidence type="ECO:0000259" key="17">
    <source>
        <dbReference type="Pfam" id="PF01266"/>
    </source>
</evidence>
<keyword evidence="10" id="KW-0444">Lipid biosynthesis</keyword>
<keyword evidence="10" id="KW-0752">Steroid biosynthesis</keyword>
<dbReference type="UniPathway" id="UPA00767">
    <property type="reaction ID" value="UER00752"/>
</dbReference>
<comment type="caution">
    <text evidence="19">The sequence shown here is derived from an EMBL/GenBank/DDBJ whole genome shotgun (WGS) entry which is preliminary data.</text>
</comment>
<dbReference type="Pfam" id="PF08491">
    <property type="entry name" value="SE"/>
    <property type="match status" value="1"/>
</dbReference>
<protein>
    <recommendedName>
        <fullName evidence="16">Squalene monooxygenase</fullName>
        <ecNumber evidence="16">1.14.14.17</ecNumber>
    </recommendedName>
</protein>
<dbReference type="EC" id="1.14.14.17" evidence="16"/>
<dbReference type="Pfam" id="PF01266">
    <property type="entry name" value="DAO"/>
    <property type="match status" value="1"/>
</dbReference>
<dbReference type="SUPFAM" id="SSF51905">
    <property type="entry name" value="FAD/NAD(P)-binding domain"/>
    <property type="match status" value="1"/>
</dbReference>
<accession>A0A2T6ZTQ9</accession>
<dbReference type="EMBL" id="NESQ01000105">
    <property type="protein sequence ID" value="PUU78870.1"/>
    <property type="molecule type" value="Genomic_DNA"/>
</dbReference>
<dbReference type="InterPro" id="IPR036188">
    <property type="entry name" value="FAD/NAD-bd_sf"/>
</dbReference>
<dbReference type="OrthoDB" id="1678617at2759"/>
<evidence type="ECO:0000259" key="18">
    <source>
        <dbReference type="Pfam" id="PF08491"/>
    </source>
</evidence>
<keyword evidence="20" id="KW-1185">Reference proteome</keyword>
<dbReference type="PROSITE" id="PS51257">
    <property type="entry name" value="PROKAR_LIPOPROTEIN"/>
    <property type="match status" value="1"/>
</dbReference>
<proteinExistence type="inferred from homology"/>
<evidence type="ECO:0000256" key="15">
    <source>
        <dbReference type="ARBA" id="ARBA00029435"/>
    </source>
</evidence>
<reference evidence="19 20" key="1">
    <citation type="submission" date="2017-04" db="EMBL/GenBank/DDBJ databases">
        <title>Draft genome sequence of Tuber borchii Vittad., a whitish edible truffle.</title>
        <authorList>
            <consortium name="DOE Joint Genome Institute"/>
            <person name="Murat C."/>
            <person name="Kuo A."/>
            <person name="Barry K.W."/>
            <person name="Clum A."/>
            <person name="Dockter R.B."/>
            <person name="Fauchery L."/>
            <person name="Iotti M."/>
            <person name="Kohler A."/>
            <person name="Labutti K."/>
            <person name="Lindquist E.A."/>
            <person name="Lipzen A."/>
            <person name="Ohm R.A."/>
            <person name="Wang M."/>
            <person name="Grigoriev I.V."/>
            <person name="Zambonelli A."/>
            <person name="Martin F.M."/>
        </authorList>
    </citation>
    <scope>NUCLEOTIDE SEQUENCE [LARGE SCALE GENOMIC DNA]</scope>
    <source>
        <strain evidence="19 20">Tbo3840</strain>
    </source>
</reference>
<organism evidence="19 20">
    <name type="scientific">Tuber borchii</name>
    <name type="common">White truffle</name>
    <dbReference type="NCBI Taxonomy" id="42251"/>
    <lineage>
        <taxon>Eukaryota</taxon>
        <taxon>Fungi</taxon>
        <taxon>Dikarya</taxon>
        <taxon>Ascomycota</taxon>
        <taxon>Pezizomycotina</taxon>
        <taxon>Pezizomycetes</taxon>
        <taxon>Pezizales</taxon>
        <taxon>Tuberaceae</taxon>
        <taxon>Tuber</taxon>
    </lineage>
</organism>
<evidence type="ECO:0000256" key="9">
    <source>
        <dbReference type="ARBA" id="ARBA00022848"/>
    </source>
</evidence>
<evidence type="ECO:0000256" key="3">
    <source>
        <dbReference type="ARBA" id="ARBA00004477"/>
    </source>
</evidence>
<keyword evidence="6 16" id="KW-0812">Transmembrane</keyword>
<comment type="similarity">
    <text evidence="4 16">Belongs to the squalene monooxygenase family.</text>
</comment>
<dbReference type="InterPro" id="IPR006076">
    <property type="entry name" value="FAD-dep_OxRdtase"/>
</dbReference>
<keyword evidence="5 16" id="KW-0285">Flavoprotein</keyword>
<evidence type="ECO:0000256" key="13">
    <source>
        <dbReference type="ARBA" id="ARBA00023136"/>
    </source>
</evidence>
<dbReference type="GO" id="GO:0006696">
    <property type="term" value="P:ergosterol biosynthetic process"/>
    <property type="evidence" value="ECO:0007669"/>
    <property type="project" value="TreeGrafter"/>
</dbReference>
<keyword evidence="13 16" id="KW-0472">Membrane</keyword>
<dbReference type="PANTHER" id="PTHR10835:SF0">
    <property type="entry name" value="SQUALENE MONOOXYGENASE"/>
    <property type="match status" value="1"/>
</dbReference>
<dbReference type="GO" id="GO:0050660">
    <property type="term" value="F:flavin adenine dinucleotide binding"/>
    <property type="evidence" value="ECO:0007669"/>
    <property type="project" value="UniProtKB-UniRule"/>
</dbReference>
<dbReference type="FunFam" id="3.50.50.60:FF:000166">
    <property type="entry name" value="Squalene monooxygenase Erg1"/>
    <property type="match status" value="1"/>
</dbReference>
<sequence>MTDAVTKPEKGDNSYDVAIVGAGIIGCSLAFTLGRQGRRVLLLERDLSEPDRIVGELLQPGGVQALETLGLRDCLEGIDAIPVYGYHVFYHGEGVAIPYPRGPGGKAPEGRSFHHGKFIMKLRGAARDAPNVTIVETTAREIIKDESSGQVLGVICKKKGSDELDYYFASLTVSADGYASNFRKRCIDKKPQVRSHFFALELKDAKMPFPGYGHVVLGNNPPVLLYQIGTHDTRALIDIPQAPSAASGGIRGHLTNVVLPDMPECIQPSFKEALKADRFPSMPNSFLPPSTNTTPGIMLLGDAMNIRHPLTGGGMTVAFNDVVLISDLLSPENIPDLADTNLVLARLSKFHWQRKPLTSVINILAQALYALFAANDNQLRTLQKGCFMYFQRGGQCIDGPVGLLAGIIRQPMVLFFHFFAVAFYSIYILFASLSPADWPVAFFSSFGVFYKACVVILPYIFSEAKS</sequence>
<keyword evidence="14" id="KW-0753">Steroid metabolism</keyword>
<evidence type="ECO:0000313" key="19">
    <source>
        <dbReference type="EMBL" id="PUU78870.1"/>
    </source>
</evidence>
<evidence type="ECO:0000256" key="12">
    <source>
        <dbReference type="ARBA" id="ARBA00023002"/>
    </source>
</evidence>
<feature type="domain" description="Squalene epoxidase" evidence="18">
    <location>
        <begin position="168"/>
        <end position="441"/>
    </location>
</feature>
<dbReference type="GO" id="GO:0004506">
    <property type="term" value="F:squalene monooxygenase activity"/>
    <property type="evidence" value="ECO:0007669"/>
    <property type="project" value="UniProtKB-UniRule"/>
</dbReference>
<evidence type="ECO:0000256" key="8">
    <source>
        <dbReference type="ARBA" id="ARBA00022827"/>
    </source>
</evidence>
<dbReference type="Proteomes" id="UP000244722">
    <property type="component" value="Unassembled WGS sequence"/>
</dbReference>
<comment type="cofactor">
    <cofactor evidence="1 16">
        <name>FAD</name>
        <dbReference type="ChEBI" id="CHEBI:57692"/>
    </cofactor>
</comment>
<dbReference type="PRINTS" id="PR00420">
    <property type="entry name" value="RNGMNOXGNASE"/>
</dbReference>
<dbReference type="PANTHER" id="PTHR10835">
    <property type="entry name" value="SQUALENE MONOOXYGENASE"/>
    <property type="match status" value="1"/>
</dbReference>
<keyword evidence="7 16" id="KW-0256">Endoplasmic reticulum</keyword>
<keyword evidence="11 16" id="KW-1133">Transmembrane helix</keyword>
<evidence type="ECO:0000256" key="7">
    <source>
        <dbReference type="ARBA" id="ARBA00022824"/>
    </source>
</evidence>
<keyword evidence="10" id="KW-0443">Lipid metabolism</keyword>
<feature type="domain" description="FAD dependent oxidoreductase" evidence="17">
    <location>
        <begin position="16"/>
        <end position="46"/>
    </location>
</feature>
<evidence type="ECO:0000256" key="5">
    <source>
        <dbReference type="ARBA" id="ARBA00022630"/>
    </source>
</evidence>
<evidence type="ECO:0000256" key="14">
    <source>
        <dbReference type="ARBA" id="ARBA00023221"/>
    </source>
</evidence>
<comment type="function">
    <text evidence="16">Catalyzes the stereospecific oxidation of squalene to (S)-2,3-epoxysqualene, and is considered to be a rate-limiting enzyme in steroid biosynthesis.</text>
</comment>
<keyword evidence="8 16" id="KW-0274">FAD</keyword>
<evidence type="ECO:0000256" key="4">
    <source>
        <dbReference type="ARBA" id="ARBA00008802"/>
    </source>
</evidence>
<feature type="transmembrane region" description="Helical" evidence="16">
    <location>
        <begin position="15"/>
        <end position="33"/>
    </location>
</feature>
<dbReference type="InterPro" id="IPR040125">
    <property type="entry name" value="Squalene_monox"/>
</dbReference>
<evidence type="ECO:0000256" key="10">
    <source>
        <dbReference type="ARBA" id="ARBA00022955"/>
    </source>
</evidence>